<dbReference type="AlphaFoldDB" id="X0ZGX9"/>
<proteinExistence type="predicted"/>
<dbReference type="EMBL" id="BART01004998">
    <property type="protein sequence ID" value="GAG59608.1"/>
    <property type="molecule type" value="Genomic_DNA"/>
</dbReference>
<reference evidence="1" key="1">
    <citation type="journal article" date="2014" name="Front. Microbiol.">
        <title>High frequency of phylogenetically diverse reductive dehalogenase-homologous genes in deep subseafloor sedimentary metagenomes.</title>
        <authorList>
            <person name="Kawai M."/>
            <person name="Futagami T."/>
            <person name="Toyoda A."/>
            <person name="Takaki Y."/>
            <person name="Nishi S."/>
            <person name="Hori S."/>
            <person name="Arai W."/>
            <person name="Tsubouchi T."/>
            <person name="Morono Y."/>
            <person name="Uchiyama I."/>
            <person name="Ito T."/>
            <person name="Fujiyama A."/>
            <person name="Inagaki F."/>
            <person name="Takami H."/>
        </authorList>
    </citation>
    <scope>NUCLEOTIDE SEQUENCE</scope>
    <source>
        <strain evidence="1">Expedition CK06-06</strain>
    </source>
</reference>
<gene>
    <name evidence="1" type="ORF">S01H4_11998</name>
</gene>
<name>X0ZGX9_9ZZZZ</name>
<accession>X0ZGX9</accession>
<evidence type="ECO:0000313" key="1">
    <source>
        <dbReference type="EMBL" id="GAG59608.1"/>
    </source>
</evidence>
<organism evidence="1">
    <name type="scientific">marine sediment metagenome</name>
    <dbReference type="NCBI Taxonomy" id="412755"/>
    <lineage>
        <taxon>unclassified sequences</taxon>
        <taxon>metagenomes</taxon>
        <taxon>ecological metagenomes</taxon>
    </lineage>
</organism>
<protein>
    <submittedName>
        <fullName evidence="1">Uncharacterized protein</fullName>
    </submittedName>
</protein>
<sequence length="29" mass="3370">ILSYNKKGEKSQPSSSRLSLYLQQKLPEF</sequence>
<comment type="caution">
    <text evidence="1">The sequence shown here is derived from an EMBL/GenBank/DDBJ whole genome shotgun (WGS) entry which is preliminary data.</text>
</comment>
<feature type="non-terminal residue" evidence="1">
    <location>
        <position position="1"/>
    </location>
</feature>